<organism evidence="1 2">
    <name type="scientific">Pseudoalteromonas aurantia 208</name>
    <dbReference type="NCBI Taxonomy" id="1314867"/>
    <lineage>
        <taxon>Bacteria</taxon>
        <taxon>Pseudomonadati</taxon>
        <taxon>Pseudomonadota</taxon>
        <taxon>Gammaproteobacteria</taxon>
        <taxon>Alteromonadales</taxon>
        <taxon>Pseudoalteromonadaceae</taxon>
        <taxon>Pseudoalteromonas</taxon>
    </lineage>
</organism>
<dbReference type="Gene3D" id="2.30.40.10">
    <property type="entry name" value="Urease, subunit C, domain 1"/>
    <property type="match status" value="1"/>
</dbReference>
<name>A0ABR9EAH4_9GAMM</name>
<evidence type="ECO:0000313" key="1">
    <source>
        <dbReference type="EMBL" id="MBE0367973.1"/>
    </source>
</evidence>
<reference evidence="1 2" key="1">
    <citation type="submission" date="2015-03" db="EMBL/GenBank/DDBJ databases">
        <title>Genome sequence of Pseudoalteromonas aurantia.</title>
        <authorList>
            <person name="Xie B.-B."/>
            <person name="Rong J.-C."/>
            <person name="Qin Q.-L."/>
            <person name="Zhang Y.-Z."/>
        </authorList>
    </citation>
    <scope>NUCLEOTIDE SEQUENCE [LARGE SCALE GENOMIC DNA]</scope>
    <source>
        <strain evidence="1 2">208</strain>
    </source>
</reference>
<dbReference type="Proteomes" id="UP000615755">
    <property type="component" value="Unassembled WGS sequence"/>
</dbReference>
<protein>
    <submittedName>
        <fullName evidence="1">Uncharacterized protein</fullName>
    </submittedName>
</protein>
<accession>A0ABR9EAH4</accession>
<proteinExistence type="predicted"/>
<evidence type="ECO:0000313" key="2">
    <source>
        <dbReference type="Proteomes" id="UP000615755"/>
    </source>
</evidence>
<sequence>MLLTKVDGDPLEDITALRKTSLVIKGEQVFKPEQIYNAIGVKPFVLASNITH</sequence>
<dbReference type="EMBL" id="AQGV01000012">
    <property type="protein sequence ID" value="MBE0367973.1"/>
    <property type="molecule type" value="Genomic_DNA"/>
</dbReference>
<gene>
    <name evidence="1" type="ORF">PAUR_a1461</name>
</gene>
<dbReference type="RefSeq" id="WP_192507326.1">
    <property type="nucleotide sequence ID" value="NZ_AQGV01000012.1"/>
</dbReference>
<dbReference type="SUPFAM" id="SSF51338">
    <property type="entry name" value="Composite domain of metallo-dependent hydrolases"/>
    <property type="match status" value="1"/>
</dbReference>
<dbReference type="InterPro" id="IPR011059">
    <property type="entry name" value="Metal-dep_hydrolase_composite"/>
</dbReference>
<keyword evidence="2" id="KW-1185">Reference proteome</keyword>
<comment type="caution">
    <text evidence="1">The sequence shown here is derived from an EMBL/GenBank/DDBJ whole genome shotgun (WGS) entry which is preliminary data.</text>
</comment>